<organism evidence="1">
    <name type="scientific">marine sediment metagenome</name>
    <dbReference type="NCBI Taxonomy" id="412755"/>
    <lineage>
        <taxon>unclassified sequences</taxon>
        <taxon>metagenomes</taxon>
        <taxon>ecological metagenomes</taxon>
    </lineage>
</organism>
<accession>X1C5J6</accession>
<evidence type="ECO:0000313" key="1">
    <source>
        <dbReference type="EMBL" id="GAG79656.1"/>
    </source>
</evidence>
<dbReference type="EMBL" id="BART01012331">
    <property type="protein sequence ID" value="GAG79656.1"/>
    <property type="molecule type" value="Genomic_DNA"/>
</dbReference>
<comment type="caution">
    <text evidence="1">The sequence shown here is derived from an EMBL/GenBank/DDBJ whole genome shotgun (WGS) entry which is preliminary data.</text>
</comment>
<protein>
    <submittedName>
        <fullName evidence="1">Uncharacterized protein</fullName>
    </submittedName>
</protein>
<reference evidence="1" key="1">
    <citation type="journal article" date="2014" name="Front. Microbiol.">
        <title>High frequency of phylogenetically diverse reductive dehalogenase-homologous genes in deep subseafloor sedimentary metagenomes.</title>
        <authorList>
            <person name="Kawai M."/>
            <person name="Futagami T."/>
            <person name="Toyoda A."/>
            <person name="Takaki Y."/>
            <person name="Nishi S."/>
            <person name="Hori S."/>
            <person name="Arai W."/>
            <person name="Tsubouchi T."/>
            <person name="Morono Y."/>
            <person name="Uchiyama I."/>
            <person name="Ito T."/>
            <person name="Fujiyama A."/>
            <person name="Inagaki F."/>
            <person name="Takami H."/>
        </authorList>
    </citation>
    <scope>NUCLEOTIDE SEQUENCE</scope>
    <source>
        <strain evidence="1">Expedition CK06-06</strain>
    </source>
</reference>
<gene>
    <name evidence="1" type="ORF">S01H4_25794</name>
</gene>
<dbReference type="AlphaFoldDB" id="X1C5J6"/>
<feature type="non-terminal residue" evidence="1">
    <location>
        <position position="175"/>
    </location>
</feature>
<proteinExistence type="predicted"/>
<name>X1C5J6_9ZZZZ</name>
<sequence length="175" mass="17716">MPYAKIESSGCGIFIGKSTLTGEGTLATIGSFLRYAKATLSGTGTLSAIGSFLRYGKASLSGTGTLATIGRGIFAGKATLSGVGTLTAIGQVVYGLVSITPSPASAIGSVVAPTVIEGTLVSVQRGLISLEGSEIEKEVSLDTPVPVGKSFIIASSRSARSECYYNLAKVELTTI</sequence>